<dbReference type="PROSITE" id="PS50158">
    <property type="entry name" value="ZF_CCHC"/>
    <property type="match status" value="1"/>
</dbReference>
<gene>
    <name evidence="3" type="ORF">Dsin_011992</name>
</gene>
<dbReference type="InterPro" id="IPR036875">
    <property type="entry name" value="Znf_CCHC_sf"/>
</dbReference>
<keyword evidence="1" id="KW-0862">Zinc</keyword>
<dbReference type="InterPro" id="IPR040256">
    <property type="entry name" value="At4g02000-like"/>
</dbReference>
<dbReference type="Proteomes" id="UP001281410">
    <property type="component" value="Unassembled WGS sequence"/>
</dbReference>
<comment type="caution">
    <text evidence="3">The sequence shown here is derived from an EMBL/GenBank/DDBJ whole genome shotgun (WGS) entry which is preliminary data.</text>
</comment>
<evidence type="ECO:0000259" key="2">
    <source>
        <dbReference type="PROSITE" id="PS50158"/>
    </source>
</evidence>
<evidence type="ECO:0000256" key="1">
    <source>
        <dbReference type="PROSITE-ProRule" id="PRU00047"/>
    </source>
</evidence>
<dbReference type="AlphaFoldDB" id="A0AAE0AIJ1"/>
<evidence type="ECO:0000313" key="3">
    <source>
        <dbReference type="EMBL" id="KAK3218022.1"/>
    </source>
</evidence>
<dbReference type="InterPro" id="IPR025836">
    <property type="entry name" value="Zn_knuckle_CX2CX4HX4C"/>
</dbReference>
<sequence length="211" mass="23583">MNKEEIGKLCASLSLIDREEPVHKLQDELKAAGAQKLALCLAGKILSPDLINRDAFRTLISKIWKVRGEVEIEEPAGKWAIKSLSVNQAEFWVQISNLPMLCMTKDIGRFLGSIIGDVHEVDLGPTSDCLGKFLRVRVAIRIDEPLRRFLRVDVLGDREETVMPIQYERLPDFCFHCGLLGHTIRGCPEDENEALPEGQVPSYGACLRATS</sequence>
<proteinExistence type="predicted"/>
<feature type="domain" description="CCHC-type" evidence="2">
    <location>
        <begin position="174"/>
        <end position="189"/>
    </location>
</feature>
<dbReference type="EMBL" id="JANJYJ010000004">
    <property type="protein sequence ID" value="KAK3218022.1"/>
    <property type="molecule type" value="Genomic_DNA"/>
</dbReference>
<dbReference type="InterPro" id="IPR001878">
    <property type="entry name" value="Znf_CCHC"/>
</dbReference>
<protein>
    <recommendedName>
        <fullName evidence="2">CCHC-type domain-containing protein</fullName>
    </recommendedName>
</protein>
<keyword evidence="4" id="KW-1185">Reference proteome</keyword>
<dbReference type="GO" id="GO:0003676">
    <property type="term" value="F:nucleic acid binding"/>
    <property type="evidence" value="ECO:0007669"/>
    <property type="project" value="InterPro"/>
</dbReference>
<dbReference type="SUPFAM" id="SSF57756">
    <property type="entry name" value="Retrovirus zinc finger-like domains"/>
    <property type="match status" value="1"/>
</dbReference>
<accession>A0AAE0AIJ1</accession>
<dbReference type="GO" id="GO:0008270">
    <property type="term" value="F:zinc ion binding"/>
    <property type="evidence" value="ECO:0007669"/>
    <property type="project" value="UniProtKB-KW"/>
</dbReference>
<dbReference type="PANTHER" id="PTHR31286">
    <property type="entry name" value="GLYCINE-RICH CELL WALL STRUCTURAL PROTEIN 1.8-LIKE"/>
    <property type="match status" value="1"/>
</dbReference>
<keyword evidence="1" id="KW-0479">Metal-binding</keyword>
<organism evidence="3 4">
    <name type="scientific">Dipteronia sinensis</name>
    <dbReference type="NCBI Taxonomy" id="43782"/>
    <lineage>
        <taxon>Eukaryota</taxon>
        <taxon>Viridiplantae</taxon>
        <taxon>Streptophyta</taxon>
        <taxon>Embryophyta</taxon>
        <taxon>Tracheophyta</taxon>
        <taxon>Spermatophyta</taxon>
        <taxon>Magnoliopsida</taxon>
        <taxon>eudicotyledons</taxon>
        <taxon>Gunneridae</taxon>
        <taxon>Pentapetalae</taxon>
        <taxon>rosids</taxon>
        <taxon>malvids</taxon>
        <taxon>Sapindales</taxon>
        <taxon>Sapindaceae</taxon>
        <taxon>Hippocastanoideae</taxon>
        <taxon>Acereae</taxon>
        <taxon>Dipteronia</taxon>
    </lineage>
</organism>
<reference evidence="3" key="1">
    <citation type="journal article" date="2023" name="Plant J.">
        <title>Genome sequences and population genomics provide insights into the demographic history, inbreeding, and mutation load of two 'living fossil' tree species of Dipteronia.</title>
        <authorList>
            <person name="Feng Y."/>
            <person name="Comes H.P."/>
            <person name="Chen J."/>
            <person name="Zhu S."/>
            <person name="Lu R."/>
            <person name="Zhang X."/>
            <person name="Li P."/>
            <person name="Qiu J."/>
            <person name="Olsen K.M."/>
            <person name="Qiu Y."/>
        </authorList>
    </citation>
    <scope>NUCLEOTIDE SEQUENCE</scope>
    <source>
        <strain evidence="3">NBL</strain>
    </source>
</reference>
<dbReference type="PANTHER" id="PTHR31286:SF167">
    <property type="entry name" value="OS09G0268800 PROTEIN"/>
    <property type="match status" value="1"/>
</dbReference>
<evidence type="ECO:0000313" key="4">
    <source>
        <dbReference type="Proteomes" id="UP001281410"/>
    </source>
</evidence>
<name>A0AAE0AIJ1_9ROSI</name>
<keyword evidence="1" id="KW-0863">Zinc-finger</keyword>
<dbReference type="Pfam" id="PF14392">
    <property type="entry name" value="zf-CCHC_4"/>
    <property type="match status" value="1"/>
</dbReference>